<dbReference type="EMBL" id="HF935604">
    <property type="protein sequence ID" value="CCX31534.1"/>
    <property type="molecule type" value="Genomic_DNA"/>
</dbReference>
<sequence>MALVRQVEDGEEQKVIDQKLLAEQAEELREGLSTMVEKWPGGGETVKKDDLWNCLFSSGGGVLSNKKATNGVVSRVDRELRAHAAEMMAAKGGGINRRKTQYWVTSGKVEKRVELLR</sequence>
<reference evidence="1 2" key="1">
    <citation type="journal article" date="2013" name="PLoS Genet.">
        <title>The genome and development-dependent transcriptomes of Pyronema confluens: a window into fungal evolution.</title>
        <authorList>
            <person name="Traeger S."/>
            <person name="Altegoer F."/>
            <person name="Freitag M."/>
            <person name="Gabaldon T."/>
            <person name="Kempken F."/>
            <person name="Kumar A."/>
            <person name="Marcet-Houben M."/>
            <person name="Poggeler S."/>
            <person name="Stajich J.E."/>
            <person name="Nowrousian M."/>
        </authorList>
    </citation>
    <scope>NUCLEOTIDE SEQUENCE [LARGE SCALE GENOMIC DNA]</scope>
    <source>
        <strain evidence="2">CBS 100304</strain>
        <tissue evidence="1">Vegetative mycelium</tissue>
    </source>
</reference>
<name>U4LHD3_PYROM</name>
<dbReference type="OrthoDB" id="5330228at2759"/>
<evidence type="ECO:0000313" key="2">
    <source>
        <dbReference type="Proteomes" id="UP000018144"/>
    </source>
</evidence>
<organism evidence="1 2">
    <name type="scientific">Pyronema omphalodes (strain CBS 100304)</name>
    <name type="common">Pyronema confluens</name>
    <dbReference type="NCBI Taxonomy" id="1076935"/>
    <lineage>
        <taxon>Eukaryota</taxon>
        <taxon>Fungi</taxon>
        <taxon>Dikarya</taxon>
        <taxon>Ascomycota</taxon>
        <taxon>Pezizomycotina</taxon>
        <taxon>Pezizomycetes</taxon>
        <taxon>Pezizales</taxon>
        <taxon>Pyronemataceae</taxon>
        <taxon>Pyronema</taxon>
    </lineage>
</organism>
<dbReference type="Proteomes" id="UP000018144">
    <property type="component" value="Unassembled WGS sequence"/>
</dbReference>
<keyword evidence="2" id="KW-1185">Reference proteome</keyword>
<gene>
    <name evidence="1" type="ORF">PCON_10883</name>
</gene>
<proteinExistence type="predicted"/>
<accession>U4LHD3</accession>
<dbReference type="AlphaFoldDB" id="U4LHD3"/>
<evidence type="ECO:0000313" key="1">
    <source>
        <dbReference type="EMBL" id="CCX31534.1"/>
    </source>
</evidence>
<protein>
    <submittedName>
        <fullName evidence="1">Uncharacterized protein</fullName>
    </submittedName>
</protein>